<evidence type="ECO:0000256" key="1">
    <source>
        <dbReference type="ARBA" id="ARBA00001946"/>
    </source>
</evidence>
<reference evidence="6 7" key="1">
    <citation type="submission" date="2024-10" db="EMBL/GenBank/DDBJ databases">
        <title>The Natural Products Discovery Center: Release of the First 8490 Sequenced Strains for Exploring Actinobacteria Biosynthetic Diversity.</title>
        <authorList>
            <person name="Kalkreuter E."/>
            <person name="Kautsar S.A."/>
            <person name="Yang D."/>
            <person name="Bader C.D."/>
            <person name="Teijaro C.N."/>
            <person name="Fluegel L."/>
            <person name="Davis C.M."/>
            <person name="Simpson J.R."/>
            <person name="Lauterbach L."/>
            <person name="Steele A.D."/>
            <person name="Gui C."/>
            <person name="Meng S."/>
            <person name="Li G."/>
            <person name="Viehrig K."/>
            <person name="Ye F."/>
            <person name="Su P."/>
            <person name="Kiefer A.F."/>
            <person name="Nichols A."/>
            <person name="Cepeda A.J."/>
            <person name="Yan W."/>
            <person name="Fan B."/>
            <person name="Jiang Y."/>
            <person name="Adhikari A."/>
            <person name="Zheng C.-J."/>
            <person name="Schuster L."/>
            <person name="Cowan T.M."/>
            <person name="Smanski M.J."/>
            <person name="Chevrette M.G."/>
            <person name="De Carvalho L.P.S."/>
            <person name="Shen B."/>
        </authorList>
    </citation>
    <scope>NUCLEOTIDE SEQUENCE [LARGE SCALE GENOMIC DNA]</scope>
    <source>
        <strain evidence="6 7">NPDC050545</strain>
    </source>
</reference>
<keyword evidence="7" id="KW-1185">Reference proteome</keyword>
<dbReference type="RefSeq" id="WP_397085614.1">
    <property type="nucleotide sequence ID" value="NZ_JBITGY010000007.1"/>
</dbReference>
<dbReference type="Pfam" id="PF00293">
    <property type="entry name" value="NUDIX"/>
    <property type="match status" value="1"/>
</dbReference>
<evidence type="ECO:0000256" key="2">
    <source>
        <dbReference type="ARBA" id="ARBA00005582"/>
    </source>
</evidence>
<dbReference type="CDD" id="cd02883">
    <property type="entry name" value="NUDIX_Hydrolase"/>
    <property type="match status" value="1"/>
</dbReference>
<dbReference type="PROSITE" id="PS51462">
    <property type="entry name" value="NUDIX"/>
    <property type="match status" value="1"/>
</dbReference>
<comment type="cofactor">
    <cofactor evidence="1">
        <name>Mg(2+)</name>
        <dbReference type="ChEBI" id="CHEBI:18420"/>
    </cofactor>
</comment>
<dbReference type="SUPFAM" id="SSF55811">
    <property type="entry name" value="Nudix"/>
    <property type="match status" value="1"/>
</dbReference>
<accession>A0ABW7YZ78</accession>
<evidence type="ECO:0000313" key="6">
    <source>
        <dbReference type="EMBL" id="MFI6501235.1"/>
    </source>
</evidence>
<comment type="similarity">
    <text evidence="2 4">Belongs to the Nudix hydrolase family.</text>
</comment>
<dbReference type="PROSITE" id="PS00893">
    <property type="entry name" value="NUDIX_BOX"/>
    <property type="match status" value="1"/>
</dbReference>
<evidence type="ECO:0000256" key="4">
    <source>
        <dbReference type="RuleBase" id="RU003476"/>
    </source>
</evidence>
<evidence type="ECO:0000259" key="5">
    <source>
        <dbReference type="PROSITE" id="PS51462"/>
    </source>
</evidence>
<dbReference type="InterPro" id="IPR020084">
    <property type="entry name" value="NUDIX_hydrolase_CS"/>
</dbReference>
<evidence type="ECO:0000256" key="3">
    <source>
        <dbReference type="ARBA" id="ARBA00022801"/>
    </source>
</evidence>
<organism evidence="6 7">
    <name type="scientific">Nonomuraea typhae</name>
    <dbReference type="NCBI Taxonomy" id="2603600"/>
    <lineage>
        <taxon>Bacteria</taxon>
        <taxon>Bacillati</taxon>
        <taxon>Actinomycetota</taxon>
        <taxon>Actinomycetes</taxon>
        <taxon>Streptosporangiales</taxon>
        <taxon>Streptosporangiaceae</taxon>
        <taxon>Nonomuraea</taxon>
    </lineage>
</organism>
<proteinExistence type="inferred from homology"/>
<evidence type="ECO:0000313" key="7">
    <source>
        <dbReference type="Proteomes" id="UP001612741"/>
    </source>
</evidence>
<dbReference type="GO" id="GO:0016787">
    <property type="term" value="F:hydrolase activity"/>
    <property type="evidence" value="ECO:0007669"/>
    <property type="project" value="UniProtKB-KW"/>
</dbReference>
<dbReference type="EMBL" id="JBITGY010000007">
    <property type="protein sequence ID" value="MFI6501235.1"/>
    <property type="molecule type" value="Genomic_DNA"/>
</dbReference>
<name>A0ABW7YZ78_9ACTN</name>
<gene>
    <name evidence="6" type="ORF">ACIBG2_27925</name>
</gene>
<dbReference type="InterPro" id="IPR000086">
    <property type="entry name" value="NUDIX_hydrolase_dom"/>
</dbReference>
<protein>
    <submittedName>
        <fullName evidence="6">NUDIX hydrolase</fullName>
        <ecNumber evidence="6">3.6.-.-</ecNumber>
    </submittedName>
</protein>
<dbReference type="PANTHER" id="PTHR43046">
    <property type="entry name" value="GDP-MANNOSE MANNOSYL HYDROLASE"/>
    <property type="match status" value="1"/>
</dbReference>
<dbReference type="Gene3D" id="3.90.79.10">
    <property type="entry name" value="Nucleoside Triphosphate Pyrophosphohydrolase"/>
    <property type="match status" value="1"/>
</dbReference>
<keyword evidence="3 4" id="KW-0378">Hydrolase</keyword>
<dbReference type="PANTHER" id="PTHR43046:SF14">
    <property type="entry name" value="MUTT_NUDIX FAMILY PROTEIN"/>
    <property type="match status" value="1"/>
</dbReference>
<dbReference type="EC" id="3.6.-.-" evidence="6"/>
<sequence>MEQPRIRVSAYAMITAGDRLLLTRLSESSPIFEPGEWHLPGGGIDPGEQPEDALAREVREETGLDLTSARLVGVRSYAVVRLGVFWHLIGVFYTAEVASGSPEVIEVDGTTDAVAWLPIPDLGGRVKISPAVTDALRML</sequence>
<dbReference type="InterPro" id="IPR020476">
    <property type="entry name" value="Nudix_hydrolase"/>
</dbReference>
<feature type="domain" description="Nudix hydrolase" evidence="5">
    <location>
        <begin position="4"/>
        <end position="139"/>
    </location>
</feature>
<dbReference type="PRINTS" id="PR00502">
    <property type="entry name" value="NUDIXFAMILY"/>
</dbReference>
<comment type="caution">
    <text evidence="6">The sequence shown here is derived from an EMBL/GenBank/DDBJ whole genome shotgun (WGS) entry which is preliminary data.</text>
</comment>
<dbReference type="InterPro" id="IPR015797">
    <property type="entry name" value="NUDIX_hydrolase-like_dom_sf"/>
</dbReference>
<dbReference type="Proteomes" id="UP001612741">
    <property type="component" value="Unassembled WGS sequence"/>
</dbReference>